<name>A0AAV9QIV1_9PEZI</name>
<feature type="region of interest" description="Disordered" evidence="1">
    <location>
        <begin position="58"/>
        <end position="155"/>
    </location>
</feature>
<dbReference type="EMBL" id="JAXLQG010000003">
    <property type="protein sequence ID" value="KAK5542509.1"/>
    <property type="molecule type" value="Genomic_DNA"/>
</dbReference>
<gene>
    <name evidence="2" type="ORF">LTR25_002395</name>
</gene>
<evidence type="ECO:0000313" key="2">
    <source>
        <dbReference type="EMBL" id="KAK5542509.1"/>
    </source>
</evidence>
<organism evidence="2 3">
    <name type="scientific">Vermiconidia calcicola</name>
    <dbReference type="NCBI Taxonomy" id="1690605"/>
    <lineage>
        <taxon>Eukaryota</taxon>
        <taxon>Fungi</taxon>
        <taxon>Dikarya</taxon>
        <taxon>Ascomycota</taxon>
        <taxon>Pezizomycotina</taxon>
        <taxon>Dothideomycetes</taxon>
        <taxon>Dothideomycetidae</taxon>
        <taxon>Mycosphaerellales</taxon>
        <taxon>Extremaceae</taxon>
        <taxon>Vermiconidia</taxon>
    </lineage>
</organism>
<comment type="caution">
    <text evidence="2">The sequence shown here is derived from an EMBL/GenBank/DDBJ whole genome shotgun (WGS) entry which is preliminary data.</text>
</comment>
<reference evidence="2 3" key="1">
    <citation type="submission" date="2023-06" db="EMBL/GenBank/DDBJ databases">
        <title>Black Yeasts Isolated from many extreme environments.</title>
        <authorList>
            <person name="Coleine C."/>
            <person name="Stajich J.E."/>
            <person name="Selbmann L."/>
        </authorList>
    </citation>
    <scope>NUCLEOTIDE SEQUENCE [LARGE SCALE GENOMIC DNA]</scope>
    <source>
        <strain evidence="2 3">CCFEE 5887</strain>
    </source>
</reference>
<accession>A0AAV9QIV1</accession>
<dbReference type="Proteomes" id="UP001345827">
    <property type="component" value="Unassembled WGS sequence"/>
</dbReference>
<evidence type="ECO:0000256" key="1">
    <source>
        <dbReference type="SAM" id="MobiDB-lite"/>
    </source>
</evidence>
<sequence length="155" mass="17849">MPRGNKMDESAKIKALCEMMATCEGFRVNPPAMATFFGVEQTRTIHRKLNTMVQPYGYEVTKGRMRRKEVEAEAEDEDEDEEDDEDEDMEASKAEEEDDDDEEEEDDDEEEEDDDDDDDEMIIKEEEETGEDTQGEEEPVVAVACKEEGELDNEE</sequence>
<keyword evidence="3" id="KW-1185">Reference proteome</keyword>
<dbReference type="AlphaFoldDB" id="A0AAV9QIV1"/>
<protein>
    <submittedName>
        <fullName evidence="2">Uncharacterized protein</fullName>
    </submittedName>
</protein>
<feature type="compositionally biased region" description="Acidic residues" evidence="1">
    <location>
        <begin position="72"/>
        <end position="139"/>
    </location>
</feature>
<evidence type="ECO:0000313" key="3">
    <source>
        <dbReference type="Proteomes" id="UP001345827"/>
    </source>
</evidence>
<proteinExistence type="predicted"/>